<evidence type="ECO:0000313" key="10">
    <source>
        <dbReference type="Proteomes" id="UP000249789"/>
    </source>
</evidence>
<proteinExistence type="inferred from homology"/>
<dbReference type="GO" id="GO:0005732">
    <property type="term" value="C:sno(s)RNA-containing ribonucleoprotein complex"/>
    <property type="evidence" value="ECO:0007669"/>
    <property type="project" value="UniProtKB-UniRule"/>
</dbReference>
<dbReference type="PANTHER" id="PTHR17039">
    <property type="entry name" value="U3 SMALL NUCLEOLAR RIBONUCLEOPROTEIN PROTEIN MPP10"/>
    <property type="match status" value="1"/>
</dbReference>
<evidence type="ECO:0000256" key="7">
    <source>
        <dbReference type="PIRNR" id="PIRNR017300"/>
    </source>
</evidence>
<keyword evidence="4 7" id="KW-0539">Nucleus</keyword>
<dbReference type="EMBL" id="KZ824692">
    <property type="protein sequence ID" value="RAK72610.1"/>
    <property type="molecule type" value="Genomic_DNA"/>
</dbReference>
<dbReference type="OrthoDB" id="445326at2759"/>
<dbReference type="Pfam" id="PF04006">
    <property type="entry name" value="Mpp10"/>
    <property type="match status" value="1"/>
</dbReference>
<evidence type="ECO:0000256" key="5">
    <source>
        <dbReference type="ARBA" id="ARBA00023274"/>
    </source>
</evidence>
<sequence>MVCKTVQPSKLTRNESACCDLAALPLESALKAPWTFLQPTVDLNNTAQASVSLYLDPLALSVSNSQCARQRRDRKRKRAGNDQSVAGHALQLRQLYVKGFTHDQVWQQAARIFDSTFSEIERDRTCYLEVAEQRSAEWKIPPVLISNPASQDAFSDSIDSVDQPQSDRGDLGIDDTGSATAASHSPSNYGSEVGGTEYGQPGDESMPRESQDDQSNGGFYVEDAFGLNDGFFSIDEFNKRSEQLERQDARGEPHDGADSDEEEIDWHTNPFDFTDPALDRKKISATAAPTNDGNDSMDDSEDDGPTFDNMDIHGDSDSEDDEIHVAPGATSWVNTSDIKYDDFFAPPPRKASKKKSRSLPKTQPMDNVSDGDIDRAMADVRRDLFEDEISEDDGDVSGDDRLSQSHYSSHEKQRARIADEIRRLEAANVAKKEWMVSGEARAIERPVNSLIEEDLDFERIGKPVPVVTAELTSSLEDLIKQRILAKRFDELIRRRHGLIEKKPAERSRLEPEDTKPQQSLAELYESDHLRSTDPNYVDPKDQKLLREQANVTTLWENISSQLDTLSNWHYKPKAPHAIISVITDVATITMEDAQPTTSNAVNGPLALAPQEIYAPGDDGRVSGEVNLRNGVSIAREEMNREQKARLRRQRKKQNHASATSKQQSGKVAEAQKLMSDLKRGGVKIIGKQGEVTDIQGNKIGESAKDKSYGLKL</sequence>
<dbReference type="InterPro" id="IPR012173">
    <property type="entry name" value="Mpp10"/>
</dbReference>
<feature type="region of interest" description="Disordered" evidence="8">
    <location>
        <begin position="151"/>
        <end position="222"/>
    </location>
</feature>
<evidence type="ECO:0000256" key="4">
    <source>
        <dbReference type="ARBA" id="ARBA00023242"/>
    </source>
</evidence>
<dbReference type="GO" id="GO:0032040">
    <property type="term" value="C:small-subunit processome"/>
    <property type="evidence" value="ECO:0007669"/>
    <property type="project" value="TreeGrafter"/>
</dbReference>
<dbReference type="PIRSF" id="PIRSF017300">
    <property type="entry name" value="snoRNP_Mpp10"/>
    <property type="match status" value="1"/>
</dbReference>
<dbReference type="PANTHER" id="PTHR17039:SF0">
    <property type="entry name" value="U3 SMALL NUCLEOLAR RIBONUCLEOPROTEIN PROTEIN MPP10"/>
    <property type="match status" value="1"/>
</dbReference>
<dbReference type="Proteomes" id="UP000249789">
    <property type="component" value="Unassembled WGS sequence"/>
</dbReference>
<feature type="compositionally biased region" description="Acidic residues" evidence="8">
    <location>
        <begin position="295"/>
        <end position="305"/>
    </location>
</feature>
<feature type="region of interest" description="Disordered" evidence="8">
    <location>
        <begin position="388"/>
        <end position="414"/>
    </location>
</feature>
<feature type="compositionally biased region" description="Basic residues" evidence="8">
    <location>
        <begin position="645"/>
        <end position="654"/>
    </location>
</feature>
<comment type="function">
    <text evidence="7">Involved in nucleolar processing of pre-18S ribosomal RNA.</text>
</comment>
<dbReference type="GO" id="GO:0034457">
    <property type="term" value="C:Mpp10 complex"/>
    <property type="evidence" value="ECO:0007669"/>
    <property type="project" value="UniProtKB-UniRule"/>
</dbReference>
<dbReference type="GO" id="GO:0006364">
    <property type="term" value="P:rRNA processing"/>
    <property type="evidence" value="ECO:0007669"/>
    <property type="project" value="UniProtKB-KW"/>
</dbReference>
<dbReference type="GeneID" id="63863074"/>
<feature type="compositionally biased region" description="Basic and acidic residues" evidence="8">
    <location>
        <begin position="242"/>
        <end position="257"/>
    </location>
</feature>
<accession>A0A8G1RIZ2</accession>
<keyword evidence="3 7" id="KW-0698">rRNA processing</keyword>
<evidence type="ECO:0000313" key="9">
    <source>
        <dbReference type="EMBL" id="RAK72610.1"/>
    </source>
</evidence>
<dbReference type="VEuPathDB" id="FungiDB:BO72DRAFT_452516"/>
<evidence type="ECO:0000256" key="3">
    <source>
        <dbReference type="ARBA" id="ARBA00022552"/>
    </source>
</evidence>
<keyword evidence="2 7" id="KW-0690">Ribosome biogenesis</keyword>
<name>A0A8G1RIZ2_9EURO</name>
<gene>
    <name evidence="9" type="ORF">BO72DRAFT_452516</name>
</gene>
<evidence type="ECO:0000256" key="6">
    <source>
        <dbReference type="ARBA" id="ARBA00029455"/>
    </source>
</evidence>
<reference evidence="9 10" key="1">
    <citation type="submission" date="2018-02" db="EMBL/GenBank/DDBJ databases">
        <title>The genomes of Aspergillus section Nigri reveals drivers in fungal speciation.</title>
        <authorList>
            <consortium name="DOE Joint Genome Institute"/>
            <person name="Vesth T.C."/>
            <person name="Nybo J."/>
            <person name="Theobald S."/>
            <person name="Brandl J."/>
            <person name="Frisvad J.C."/>
            <person name="Nielsen K.F."/>
            <person name="Lyhne E.K."/>
            <person name="Kogle M.E."/>
            <person name="Kuo A."/>
            <person name="Riley R."/>
            <person name="Clum A."/>
            <person name="Nolan M."/>
            <person name="Lipzen A."/>
            <person name="Salamov A."/>
            <person name="Henrissat B."/>
            <person name="Wiebenga A."/>
            <person name="De vries R.P."/>
            <person name="Grigoriev I.V."/>
            <person name="Mortensen U.H."/>
            <person name="Andersen M.R."/>
            <person name="Baker S.E."/>
        </authorList>
    </citation>
    <scope>NUCLEOTIDE SEQUENCE [LARGE SCALE GENOMIC DNA]</scope>
    <source>
        <strain evidence="9 10">CBS 313.89</strain>
    </source>
</reference>
<feature type="compositionally biased region" description="Basic and acidic residues" evidence="8">
    <location>
        <begin position="398"/>
        <end position="414"/>
    </location>
</feature>
<comment type="subcellular location">
    <subcellularLocation>
        <location evidence="1 7">Nucleus</location>
        <location evidence="1 7">Nucleolus</location>
    </subcellularLocation>
</comment>
<feature type="compositionally biased region" description="Basic and acidic residues" evidence="8">
    <location>
        <begin position="701"/>
        <end position="712"/>
    </location>
</feature>
<feature type="region of interest" description="Disordered" evidence="8">
    <location>
        <begin position="685"/>
        <end position="712"/>
    </location>
</feature>
<feature type="region of interest" description="Disordered" evidence="8">
    <location>
        <begin position="638"/>
        <end position="669"/>
    </location>
</feature>
<feature type="compositionally biased region" description="Polar residues" evidence="8">
    <location>
        <begin position="177"/>
        <end position="190"/>
    </location>
</feature>
<dbReference type="AlphaFoldDB" id="A0A8G1RIZ2"/>
<evidence type="ECO:0000256" key="8">
    <source>
        <dbReference type="SAM" id="MobiDB-lite"/>
    </source>
</evidence>
<evidence type="ECO:0000256" key="2">
    <source>
        <dbReference type="ARBA" id="ARBA00022517"/>
    </source>
</evidence>
<feature type="compositionally biased region" description="Acidic residues" evidence="8">
    <location>
        <begin position="388"/>
        <end position="397"/>
    </location>
</feature>
<keyword evidence="5 7" id="KW-0687">Ribonucleoprotein</keyword>
<comment type="similarity">
    <text evidence="6 7">Belongs to the MPP10 family.</text>
</comment>
<organism evidence="9 10">
    <name type="scientific">Aspergillus fijiensis CBS 313.89</name>
    <dbReference type="NCBI Taxonomy" id="1448319"/>
    <lineage>
        <taxon>Eukaryota</taxon>
        <taxon>Fungi</taxon>
        <taxon>Dikarya</taxon>
        <taxon>Ascomycota</taxon>
        <taxon>Pezizomycotina</taxon>
        <taxon>Eurotiomycetes</taxon>
        <taxon>Eurotiomycetidae</taxon>
        <taxon>Eurotiales</taxon>
        <taxon>Aspergillaceae</taxon>
        <taxon>Aspergillus</taxon>
    </lineage>
</organism>
<keyword evidence="10" id="KW-1185">Reference proteome</keyword>
<feature type="compositionally biased region" description="Polar residues" evidence="8">
    <location>
        <begin position="151"/>
        <end position="164"/>
    </location>
</feature>
<feature type="region of interest" description="Disordered" evidence="8">
    <location>
        <begin position="242"/>
        <end position="374"/>
    </location>
</feature>
<protein>
    <recommendedName>
        <fullName evidence="7">U3 small nucleolar ribonucleoprotein protein MPP10</fullName>
    </recommendedName>
</protein>
<evidence type="ECO:0000256" key="1">
    <source>
        <dbReference type="ARBA" id="ARBA00004604"/>
    </source>
</evidence>
<feature type="compositionally biased region" description="Polar residues" evidence="8">
    <location>
        <begin position="655"/>
        <end position="665"/>
    </location>
</feature>
<dbReference type="RefSeq" id="XP_040796622.1">
    <property type="nucleotide sequence ID" value="XM_040945741.1"/>
</dbReference>